<sequence length="255" mass="28420">TNGSPVRRHRAKTPAPKPVDCPTEEPAVNWRALEVPEDIWTKALELYDEVKALKKVQNRQPVRKRGAILAALMFILCRSRGYPRTFAEICTAGNTTKRDIGMYYNLMKQVLDKEYTAIQRAKPAEFLLHWCSVLELPPWMASAASCVYDRADGLAIVQGKCPISVSAACLWLIIWTFNHRYALERVGFSLPEDTPVTSAATPNLPCLEKSESFVTCDQHNVCKTACVVIATLTSVFKLLLPHLSVLVDGLLVGHL</sequence>
<dbReference type="Proteomes" id="UP001140096">
    <property type="component" value="Unassembled WGS sequence"/>
</dbReference>
<evidence type="ECO:0000313" key="2">
    <source>
        <dbReference type="Proteomes" id="UP001140096"/>
    </source>
</evidence>
<proteinExistence type="predicted"/>
<protein>
    <submittedName>
        <fullName evidence="1">Uncharacterized protein</fullName>
    </submittedName>
</protein>
<organism evidence="1 2">
    <name type="scientific">Coemansia furcata</name>
    <dbReference type="NCBI Taxonomy" id="417177"/>
    <lineage>
        <taxon>Eukaryota</taxon>
        <taxon>Fungi</taxon>
        <taxon>Fungi incertae sedis</taxon>
        <taxon>Zoopagomycota</taxon>
        <taxon>Kickxellomycotina</taxon>
        <taxon>Kickxellomycetes</taxon>
        <taxon>Kickxellales</taxon>
        <taxon>Kickxellaceae</taxon>
        <taxon>Coemansia</taxon>
    </lineage>
</organism>
<gene>
    <name evidence="1" type="ORF">H4S07_006531</name>
</gene>
<dbReference type="EMBL" id="JANBUP010003946">
    <property type="protein sequence ID" value="KAJ2795267.1"/>
    <property type="molecule type" value="Genomic_DNA"/>
</dbReference>
<name>A0ACC1KV43_9FUNG</name>
<accession>A0ACC1KV43</accession>
<evidence type="ECO:0000313" key="1">
    <source>
        <dbReference type="EMBL" id="KAJ2795267.1"/>
    </source>
</evidence>
<reference evidence="1" key="1">
    <citation type="submission" date="2022-07" db="EMBL/GenBank/DDBJ databases">
        <title>Phylogenomic reconstructions and comparative analyses of Kickxellomycotina fungi.</title>
        <authorList>
            <person name="Reynolds N.K."/>
            <person name="Stajich J.E."/>
            <person name="Barry K."/>
            <person name="Grigoriev I.V."/>
            <person name="Crous P."/>
            <person name="Smith M.E."/>
        </authorList>
    </citation>
    <scope>NUCLEOTIDE SEQUENCE</scope>
    <source>
        <strain evidence="1">CBS 102833</strain>
    </source>
</reference>
<feature type="non-terminal residue" evidence="1">
    <location>
        <position position="1"/>
    </location>
</feature>
<comment type="caution">
    <text evidence="1">The sequence shown here is derived from an EMBL/GenBank/DDBJ whole genome shotgun (WGS) entry which is preliminary data.</text>
</comment>
<keyword evidence="2" id="KW-1185">Reference proteome</keyword>